<accession>A0A6J4REY0</accession>
<evidence type="ECO:0000256" key="5">
    <source>
        <dbReference type="ARBA" id="ARBA00022801"/>
    </source>
</evidence>
<keyword evidence="7" id="KW-0411">Iron-sulfur</keyword>
<feature type="non-terminal residue" evidence="11">
    <location>
        <position position="1"/>
    </location>
</feature>
<dbReference type="Gene3D" id="1.10.340.30">
    <property type="entry name" value="Hypothetical protein, domain 2"/>
    <property type="match status" value="1"/>
</dbReference>
<dbReference type="EMBL" id="CADCVJ010000089">
    <property type="protein sequence ID" value="CAA9470891.1"/>
    <property type="molecule type" value="Genomic_DNA"/>
</dbReference>
<dbReference type="GO" id="GO:0046872">
    <property type="term" value="F:metal ion binding"/>
    <property type="evidence" value="ECO:0007669"/>
    <property type="project" value="UniProtKB-KW"/>
</dbReference>
<evidence type="ECO:0000313" key="11">
    <source>
        <dbReference type="EMBL" id="CAA9470891.1"/>
    </source>
</evidence>
<keyword evidence="8" id="KW-0234">DNA repair</keyword>
<dbReference type="GO" id="GO:0006284">
    <property type="term" value="P:base-excision repair"/>
    <property type="evidence" value="ECO:0007669"/>
    <property type="project" value="InterPro"/>
</dbReference>
<comment type="similarity">
    <text evidence="2">Belongs to the Nth/MutY family.</text>
</comment>
<evidence type="ECO:0000256" key="1">
    <source>
        <dbReference type="ARBA" id="ARBA00001966"/>
    </source>
</evidence>
<name>A0A6J4REY0_9ACTN</name>
<protein>
    <submittedName>
        <fullName evidence="11">A/G-specific adenine glycosylase</fullName>
        <ecNumber evidence="11">3.2.2.-</ecNumber>
    </submittedName>
</protein>
<dbReference type="GO" id="GO:0000701">
    <property type="term" value="F:purine-specific mismatch base pair DNA N-glycosylase activity"/>
    <property type="evidence" value="ECO:0007669"/>
    <property type="project" value="TreeGrafter"/>
</dbReference>
<keyword evidence="9 11" id="KW-0326">Glycosidase</keyword>
<dbReference type="Gene3D" id="1.10.1670.10">
    <property type="entry name" value="Helix-hairpin-Helix base-excision DNA repair enzymes (C-terminal)"/>
    <property type="match status" value="1"/>
</dbReference>
<evidence type="ECO:0000256" key="2">
    <source>
        <dbReference type="ARBA" id="ARBA00008343"/>
    </source>
</evidence>
<organism evidence="11">
    <name type="scientific">uncultured Solirubrobacteraceae bacterium</name>
    <dbReference type="NCBI Taxonomy" id="1162706"/>
    <lineage>
        <taxon>Bacteria</taxon>
        <taxon>Bacillati</taxon>
        <taxon>Actinomycetota</taxon>
        <taxon>Thermoleophilia</taxon>
        <taxon>Solirubrobacterales</taxon>
        <taxon>Solirubrobacteraceae</taxon>
        <taxon>environmental samples</taxon>
    </lineage>
</organism>
<feature type="region of interest" description="Disordered" evidence="10">
    <location>
        <begin position="135"/>
        <end position="156"/>
    </location>
</feature>
<keyword evidence="5 11" id="KW-0378">Hydrolase</keyword>
<keyword evidence="6" id="KW-0408">Iron</keyword>
<dbReference type="PANTHER" id="PTHR42944">
    <property type="entry name" value="ADENINE DNA GLYCOSYLASE"/>
    <property type="match status" value="1"/>
</dbReference>
<dbReference type="AlphaFoldDB" id="A0A6J4REY0"/>
<keyword evidence="4" id="KW-0227">DNA damage</keyword>
<proteinExistence type="inferred from homology"/>
<reference evidence="11" key="1">
    <citation type="submission" date="2020-02" db="EMBL/GenBank/DDBJ databases">
        <authorList>
            <person name="Meier V. D."/>
        </authorList>
    </citation>
    <scope>NUCLEOTIDE SEQUENCE</scope>
    <source>
        <strain evidence="11">AVDCRST_MAG38</strain>
    </source>
</reference>
<dbReference type="InterPro" id="IPR004036">
    <property type="entry name" value="Endonuclease-III-like_CS2"/>
</dbReference>
<evidence type="ECO:0000256" key="6">
    <source>
        <dbReference type="ARBA" id="ARBA00023004"/>
    </source>
</evidence>
<dbReference type="GO" id="GO:0051536">
    <property type="term" value="F:iron-sulfur cluster binding"/>
    <property type="evidence" value="ECO:0007669"/>
    <property type="project" value="UniProtKB-KW"/>
</dbReference>
<dbReference type="InterPro" id="IPR023170">
    <property type="entry name" value="HhH_base_excis_C"/>
</dbReference>
<dbReference type="EC" id="3.2.2.-" evidence="11"/>
<sequence>NLHALARHVTADGALGALPAEPASLRTLPGVGAYTAGAVASFAYERRAALVDTNVARVLQRVFAPHLDPKRPRDQRLLWAIAEAVLPRTGRAAWTHNQALMELGALICTARVRRCTGCPVRPQCATHAERGCPEDEVPVLRGGSRRGGTRRGAPLT</sequence>
<comment type="cofactor">
    <cofactor evidence="1">
        <name>[4Fe-4S] cluster</name>
        <dbReference type="ChEBI" id="CHEBI:49883"/>
    </cofactor>
</comment>
<dbReference type="InterPro" id="IPR011257">
    <property type="entry name" value="DNA_glycosylase"/>
</dbReference>
<gene>
    <name evidence="11" type="ORF">AVDCRST_MAG38-1257</name>
</gene>
<dbReference type="GO" id="GO:0032357">
    <property type="term" value="F:oxidized purine DNA binding"/>
    <property type="evidence" value="ECO:0007669"/>
    <property type="project" value="TreeGrafter"/>
</dbReference>
<dbReference type="CDD" id="cd00056">
    <property type="entry name" value="ENDO3c"/>
    <property type="match status" value="1"/>
</dbReference>
<evidence type="ECO:0000256" key="9">
    <source>
        <dbReference type="ARBA" id="ARBA00023295"/>
    </source>
</evidence>
<evidence type="ECO:0000256" key="4">
    <source>
        <dbReference type="ARBA" id="ARBA00022763"/>
    </source>
</evidence>
<dbReference type="GO" id="GO:0034039">
    <property type="term" value="F:8-oxo-7,8-dihydroguanine DNA N-glycosylase activity"/>
    <property type="evidence" value="ECO:0007669"/>
    <property type="project" value="TreeGrafter"/>
</dbReference>
<evidence type="ECO:0000256" key="3">
    <source>
        <dbReference type="ARBA" id="ARBA00022723"/>
    </source>
</evidence>
<dbReference type="GO" id="GO:0035485">
    <property type="term" value="F:adenine/guanine mispair binding"/>
    <property type="evidence" value="ECO:0007669"/>
    <property type="project" value="TreeGrafter"/>
</dbReference>
<dbReference type="SUPFAM" id="SSF48150">
    <property type="entry name" value="DNA-glycosylase"/>
    <property type="match status" value="1"/>
</dbReference>
<evidence type="ECO:0000256" key="10">
    <source>
        <dbReference type="SAM" id="MobiDB-lite"/>
    </source>
</evidence>
<dbReference type="GO" id="GO:0006298">
    <property type="term" value="P:mismatch repair"/>
    <property type="evidence" value="ECO:0007669"/>
    <property type="project" value="TreeGrafter"/>
</dbReference>
<dbReference type="PANTHER" id="PTHR42944:SF1">
    <property type="entry name" value="ADENINE DNA GLYCOSYLASE"/>
    <property type="match status" value="1"/>
</dbReference>
<dbReference type="PROSITE" id="PS01155">
    <property type="entry name" value="ENDONUCLEASE_III_2"/>
    <property type="match status" value="1"/>
</dbReference>
<evidence type="ECO:0000256" key="7">
    <source>
        <dbReference type="ARBA" id="ARBA00023014"/>
    </source>
</evidence>
<keyword evidence="3" id="KW-0479">Metal-binding</keyword>
<evidence type="ECO:0000256" key="8">
    <source>
        <dbReference type="ARBA" id="ARBA00023204"/>
    </source>
</evidence>
<dbReference type="InterPro" id="IPR003265">
    <property type="entry name" value="HhH-GPD_domain"/>
</dbReference>
<dbReference type="InterPro" id="IPR044298">
    <property type="entry name" value="MIG/MutY"/>
</dbReference>